<evidence type="ECO:0000313" key="2">
    <source>
        <dbReference type="Proteomes" id="UP000620124"/>
    </source>
</evidence>
<dbReference type="AlphaFoldDB" id="A0A8H6XCR2"/>
<protein>
    <submittedName>
        <fullName evidence="1">Serine/threonine-protein phosphatase</fullName>
    </submittedName>
</protein>
<dbReference type="OrthoDB" id="2977329at2759"/>
<evidence type="ECO:0000313" key="1">
    <source>
        <dbReference type="EMBL" id="KAF7338940.1"/>
    </source>
</evidence>
<accession>A0A8H6XCR2</accession>
<sequence length="423" mass="47295">MQNFSQELVELVLDYLAPDRIRKREGEELYFDSEHKVPDCDCDLAFIAGCGLVCRKWLPRSRFHLFSSLALSNKAEKENVKSFLEILNFSPFPILSFIQSLDLDLDSGPLTDQTMARLHHLPNLISLQIRTPRAVNPLEWYQSMRTYIVLLIAVAPLLSRFHLDLKAPVPLSILSHLVSTLPALQYLRIGDSIGYPWGVRADAVGDSEPVLEAGSFPSGLFTLEIVLGAWLRAILPLDGIPSNTAASPAPGSPGFLHPIDAYFQRAGDNLQVLSLSLLCPYADGIPDTHLELEGRILGSASNLRVLNLKTGQNRPEGVLSVLISISSSKLSELNIELFICTDEEDRFWMTWDPTWKQMDRVLAQPKFEALQRFVFENGNVEDSEDRDSEEAEKKDISLWSAEARAAMPIANARGILHTRFSVE</sequence>
<gene>
    <name evidence="1" type="ORF">MVEN_01970100</name>
</gene>
<reference evidence="1" key="1">
    <citation type="submission" date="2020-05" db="EMBL/GenBank/DDBJ databases">
        <title>Mycena genomes resolve the evolution of fungal bioluminescence.</title>
        <authorList>
            <person name="Tsai I.J."/>
        </authorList>
    </citation>
    <scope>NUCLEOTIDE SEQUENCE</scope>
    <source>
        <strain evidence="1">CCC161011</strain>
    </source>
</reference>
<dbReference type="EMBL" id="JACAZI010000020">
    <property type="protein sequence ID" value="KAF7338940.1"/>
    <property type="molecule type" value="Genomic_DNA"/>
</dbReference>
<dbReference type="Proteomes" id="UP000620124">
    <property type="component" value="Unassembled WGS sequence"/>
</dbReference>
<comment type="caution">
    <text evidence="1">The sequence shown here is derived from an EMBL/GenBank/DDBJ whole genome shotgun (WGS) entry which is preliminary data.</text>
</comment>
<name>A0A8H6XCR2_9AGAR</name>
<organism evidence="1 2">
    <name type="scientific">Mycena venus</name>
    <dbReference type="NCBI Taxonomy" id="2733690"/>
    <lineage>
        <taxon>Eukaryota</taxon>
        <taxon>Fungi</taxon>
        <taxon>Dikarya</taxon>
        <taxon>Basidiomycota</taxon>
        <taxon>Agaricomycotina</taxon>
        <taxon>Agaricomycetes</taxon>
        <taxon>Agaricomycetidae</taxon>
        <taxon>Agaricales</taxon>
        <taxon>Marasmiineae</taxon>
        <taxon>Mycenaceae</taxon>
        <taxon>Mycena</taxon>
    </lineage>
</organism>
<keyword evidence="2" id="KW-1185">Reference proteome</keyword>
<proteinExistence type="predicted"/>